<dbReference type="PANTHER" id="PTHR21600">
    <property type="entry name" value="MITOCHONDRIAL RNA PSEUDOURIDINE SYNTHASE"/>
    <property type="match status" value="1"/>
</dbReference>
<dbReference type="InterPro" id="IPR006145">
    <property type="entry name" value="PsdUridine_synth_RsuA/RluA"/>
</dbReference>
<dbReference type="PANTHER" id="PTHR21600:SF52">
    <property type="entry name" value="PSEUDOURIDINE SYNTHASE RSUA_RLUA-LIKE DOMAIN-CONTAINING PROTEIN"/>
    <property type="match status" value="1"/>
</dbReference>
<organism evidence="3">
    <name type="scientific">Pinguiococcus pyrenoidosus</name>
    <dbReference type="NCBI Taxonomy" id="172671"/>
    <lineage>
        <taxon>Eukaryota</taxon>
        <taxon>Sar</taxon>
        <taxon>Stramenopiles</taxon>
        <taxon>Ochrophyta</taxon>
        <taxon>Pinguiophyceae</taxon>
        <taxon>Pinguiochrysidales</taxon>
        <taxon>Pinguiochrysidaceae</taxon>
        <taxon>Pinguiococcus</taxon>
    </lineage>
</organism>
<name>A0A7R9U418_9STRA</name>
<dbReference type="Pfam" id="PF00849">
    <property type="entry name" value="PseudoU_synth_2"/>
    <property type="match status" value="1"/>
</dbReference>
<feature type="domain" description="Pseudouridine synthase RsuA/RluA-like" evidence="2">
    <location>
        <begin position="139"/>
        <end position="378"/>
    </location>
</feature>
<dbReference type="InterPro" id="IPR050188">
    <property type="entry name" value="RluA_PseudoU_synthase"/>
</dbReference>
<gene>
    <name evidence="3" type="ORF">PPYR1160_LOCUS3241</name>
</gene>
<proteinExistence type="predicted"/>
<evidence type="ECO:0000256" key="1">
    <source>
        <dbReference type="SAM" id="SignalP"/>
    </source>
</evidence>
<dbReference type="SUPFAM" id="SSF55120">
    <property type="entry name" value="Pseudouridine synthase"/>
    <property type="match status" value="1"/>
</dbReference>
<protein>
    <recommendedName>
        <fullName evidence="2">Pseudouridine synthase RsuA/RluA-like domain-containing protein</fullName>
    </recommendedName>
</protein>
<evidence type="ECO:0000313" key="3">
    <source>
        <dbReference type="EMBL" id="CAD8253749.1"/>
    </source>
</evidence>
<sequence length="486" mass="54250">MLLHRLRRHLALTILLRTASVAALAPRVTRFKLGVCLVELPAGGENLVDVVCSSLGLAEAEVEDLAALGAIYVKEHEGKFERLFCEEADDLSNRLRQPLSADTCLRVHTKPFRCDAACQIDWSERILYEDPIDARQNGYIVVDKPAGLPCFLHVSNAAHVLHRCVFDSLKSHPKYANERFGLHPTHRIDACTTGAVVLALSSTAVKTFADLQNPQVERNSRRKRGKPASDIYFSKTICKVYRAAFVARSRPSESDLPKTISTYMSKGPLFGLPFPRFTIPTDLGATHGEVAGLHGAVWREAVSEILRLDRIEKSALTDEARQAVEKQRKVYGLLEETGLLKNPFPALGAGQLEDVEVFEADIMLHTGRTHQIRAQLAAHGFPLIGDTAYIPMCEYWFSPDEATVQQGLELAEVAGEKRLPDPMTGLYNIGSQEQKIRQMRISMMPHELQRRLEYCRQPAGAIGLQSARISFLHVDAKVSTPWWRKQ</sequence>
<evidence type="ECO:0000259" key="2">
    <source>
        <dbReference type="Pfam" id="PF00849"/>
    </source>
</evidence>
<dbReference type="GO" id="GO:0003723">
    <property type="term" value="F:RNA binding"/>
    <property type="evidence" value="ECO:0007669"/>
    <property type="project" value="InterPro"/>
</dbReference>
<reference evidence="3" key="1">
    <citation type="submission" date="2021-01" db="EMBL/GenBank/DDBJ databases">
        <authorList>
            <person name="Corre E."/>
            <person name="Pelletier E."/>
            <person name="Niang G."/>
            <person name="Scheremetjew M."/>
            <person name="Finn R."/>
            <person name="Kale V."/>
            <person name="Holt S."/>
            <person name="Cochrane G."/>
            <person name="Meng A."/>
            <person name="Brown T."/>
            <person name="Cohen L."/>
        </authorList>
    </citation>
    <scope>NUCLEOTIDE SEQUENCE</scope>
    <source>
        <strain evidence="3">CCMP2078</strain>
    </source>
</reference>
<keyword evidence="1" id="KW-0732">Signal</keyword>
<feature type="chain" id="PRO_5030649319" description="Pseudouridine synthase RsuA/RluA-like domain-containing protein" evidence="1">
    <location>
        <begin position="24"/>
        <end position="486"/>
    </location>
</feature>
<dbReference type="GO" id="GO:0009982">
    <property type="term" value="F:pseudouridine synthase activity"/>
    <property type="evidence" value="ECO:0007669"/>
    <property type="project" value="InterPro"/>
</dbReference>
<feature type="signal peptide" evidence="1">
    <location>
        <begin position="1"/>
        <end position="23"/>
    </location>
</feature>
<accession>A0A7R9U418</accession>
<dbReference type="Gene3D" id="3.30.2350.10">
    <property type="entry name" value="Pseudouridine synthase"/>
    <property type="match status" value="1"/>
</dbReference>
<dbReference type="GO" id="GO:0000455">
    <property type="term" value="P:enzyme-directed rRNA pseudouridine synthesis"/>
    <property type="evidence" value="ECO:0007669"/>
    <property type="project" value="TreeGrafter"/>
</dbReference>
<dbReference type="AlphaFoldDB" id="A0A7R9U418"/>
<dbReference type="InterPro" id="IPR020103">
    <property type="entry name" value="PsdUridine_synth_cat_dom_sf"/>
</dbReference>
<dbReference type="EMBL" id="HBEA01004276">
    <property type="protein sequence ID" value="CAD8253749.1"/>
    <property type="molecule type" value="Transcribed_RNA"/>
</dbReference>